<dbReference type="EMBL" id="DSRU01000412">
    <property type="protein sequence ID" value="HFN01475.1"/>
    <property type="molecule type" value="Genomic_DNA"/>
</dbReference>
<sequence length="163" mass="17762">MNRPTVSFHHPALRRIRRIAFLLDNSIPIPLTRFRIGLDPILGLIPGGGDVAGAILSAYIVFEAARIGLPKEVLVQMLSNLLADTALGSLPVIGDLFDATWKANSRNFALIEAHAERLPFQQKPNHGFMLLLTLLLILFVVAVGAIAFFTTTSILKLITHSSS</sequence>
<proteinExistence type="predicted"/>
<feature type="transmembrane region" description="Helical" evidence="1">
    <location>
        <begin position="41"/>
        <end position="62"/>
    </location>
</feature>
<reference evidence="2" key="1">
    <citation type="journal article" date="2020" name="mSystems">
        <title>Genome- and Community-Level Interaction Insights into Carbon Utilization and Element Cycling Functions of Hydrothermarchaeota in Hydrothermal Sediment.</title>
        <authorList>
            <person name="Zhou Z."/>
            <person name="Liu Y."/>
            <person name="Xu W."/>
            <person name="Pan J."/>
            <person name="Luo Z.H."/>
            <person name="Li M."/>
        </authorList>
    </citation>
    <scope>NUCLEOTIDE SEQUENCE [LARGE SCALE GENOMIC DNA]</scope>
    <source>
        <strain evidence="2">SpSt-418</strain>
    </source>
</reference>
<keyword evidence="1" id="KW-0472">Membrane</keyword>
<dbReference type="InterPro" id="IPR025187">
    <property type="entry name" value="DUF4112"/>
</dbReference>
<evidence type="ECO:0000313" key="2">
    <source>
        <dbReference type="EMBL" id="HFN01475.1"/>
    </source>
</evidence>
<name>A0A7C3PJI7_9CYAN</name>
<dbReference type="Pfam" id="PF13430">
    <property type="entry name" value="DUF4112"/>
    <property type="match status" value="1"/>
</dbReference>
<organism evidence="2">
    <name type="scientific">Oscillatoriales cyanobacterium SpSt-418</name>
    <dbReference type="NCBI Taxonomy" id="2282169"/>
    <lineage>
        <taxon>Bacteria</taxon>
        <taxon>Bacillati</taxon>
        <taxon>Cyanobacteriota</taxon>
        <taxon>Cyanophyceae</taxon>
        <taxon>Oscillatoriophycideae</taxon>
        <taxon>Oscillatoriales</taxon>
    </lineage>
</organism>
<evidence type="ECO:0000256" key="1">
    <source>
        <dbReference type="SAM" id="Phobius"/>
    </source>
</evidence>
<keyword evidence="1" id="KW-0812">Transmembrane</keyword>
<gene>
    <name evidence="2" type="ORF">ENR64_27760</name>
</gene>
<accession>A0A7C3PJI7</accession>
<protein>
    <submittedName>
        <fullName evidence="2">DUF4112 domain-containing protein</fullName>
    </submittedName>
</protein>
<dbReference type="PANTHER" id="PTHR35519">
    <property type="entry name" value="MEMBRANE PROTEINS"/>
    <property type="match status" value="1"/>
</dbReference>
<keyword evidence="1" id="KW-1133">Transmembrane helix</keyword>
<dbReference type="AlphaFoldDB" id="A0A7C3PJI7"/>
<feature type="transmembrane region" description="Helical" evidence="1">
    <location>
        <begin position="127"/>
        <end position="149"/>
    </location>
</feature>
<dbReference type="PANTHER" id="PTHR35519:SF2">
    <property type="entry name" value="PH DOMAIN PROTEIN"/>
    <property type="match status" value="1"/>
</dbReference>
<comment type="caution">
    <text evidence="2">The sequence shown here is derived from an EMBL/GenBank/DDBJ whole genome shotgun (WGS) entry which is preliminary data.</text>
</comment>